<evidence type="ECO:0000259" key="1">
    <source>
        <dbReference type="Pfam" id="PF15782"/>
    </source>
</evidence>
<dbReference type="HOGENOM" id="CLU_1820126_0_0_1"/>
<feature type="domain" description="GREB1 N-terminal" evidence="1">
    <location>
        <begin position="7"/>
        <end position="113"/>
    </location>
</feature>
<reference evidence="3" key="1">
    <citation type="journal article" date="2002" name="Science">
        <title>The draft genome of Ciona intestinalis: insights into chordate and vertebrate origins.</title>
        <authorList>
            <person name="Dehal P."/>
            <person name="Satou Y."/>
            <person name="Campbell R.K."/>
            <person name="Chapman J."/>
            <person name="Degnan B."/>
            <person name="De Tomaso A."/>
            <person name="Davidson B."/>
            <person name="Di Gregorio A."/>
            <person name="Gelpke M."/>
            <person name="Goodstein D.M."/>
            <person name="Harafuji N."/>
            <person name="Hastings K.E."/>
            <person name="Ho I."/>
            <person name="Hotta K."/>
            <person name="Huang W."/>
            <person name="Kawashima T."/>
            <person name="Lemaire P."/>
            <person name="Martinez D."/>
            <person name="Meinertzhagen I.A."/>
            <person name="Necula S."/>
            <person name="Nonaka M."/>
            <person name="Putnam N."/>
            <person name="Rash S."/>
            <person name="Saiga H."/>
            <person name="Satake M."/>
            <person name="Terry A."/>
            <person name="Yamada L."/>
            <person name="Wang H.G."/>
            <person name="Awazu S."/>
            <person name="Azumi K."/>
            <person name="Boore J."/>
            <person name="Branno M."/>
            <person name="Chin-Bow S."/>
            <person name="DeSantis R."/>
            <person name="Doyle S."/>
            <person name="Francino P."/>
            <person name="Keys D.N."/>
            <person name="Haga S."/>
            <person name="Hayashi H."/>
            <person name="Hino K."/>
            <person name="Imai K.S."/>
            <person name="Inaba K."/>
            <person name="Kano S."/>
            <person name="Kobayashi K."/>
            <person name="Kobayashi M."/>
            <person name="Lee B.I."/>
            <person name="Makabe K.W."/>
            <person name="Manohar C."/>
            <person name="Matassi G."/>
            <person name="Medina M."/>
            <person name="Mochizuki Y."/>
            <person name="Mount S."/>
            <person name="Morishita T."/>
            <person name="Miura S."/>
            <person name="Nakayama A."/>
            <person name="Nishizaka S."/>
            <person name="Nomoto H."/>
            <person name="Ohta F."/>
            <person name="Oishi K."/>
            <person name="Rigoutsos I."/>
            <person name="Sano M."/>
            <person name="Sasaki A."/>
            <person name="Sasakura Y."/>
            <person name="Shoguchi E."/>
            <person name="Shin-i T."/>
            <person name="Spagnuolo A."/>
            <person name="Stainier D."/>
            <person name="Suzuki M.M."/>
            <person name="Tassy O."/>
            <person name="Takatori N."/>
            <person name="Tokuoka M."/>
            <person name="Yagi K."/>
            <person name="Yoshizaki F."/>
            <person name="Wada S."/>
            <person name="Zhang C."/>
            <person name="Hyatt P.D."/>
            <person name="Larimer F."/>
            <person name="Detter C."/>
            <person name="Doggett N."/>
            <person name="Glavina T."/>
            <person name="Hawkins T."/>
            <person name="Richardson P."/>
            <person name="Lucas S."/>
            <person name="Kohara Y."/>
            <person name="Levine M."/>
            <person name="Satoh N."/>
            <person name="Rokhsar D.S."/>
        </authorList>
    </citation>
    <scope>NUCLEOTIDE SEQUENCE [LARGE SCALE GENOMIC DNA]</scope>
</reference>
<name>H2XVI3_CIOIN</name>
<accession>H2XVI3</accession>
<dbReference type="InParanoid" id="H2XVI3"/>
<dbReference type="Pfam" id="PF15782">
    <property type="entry name" value="GREB1_N"/>
    <property type="match status" value="1"/>
</dbReference>
<evidence type="ECO:0000313" key="3">
    <source>
        <dbReference type="Proteomes" id="UP000008144"/>
    </source>
</evidence>
<dbReference type="InterPro" id="IPR046926">
    <property type="entry name" value="GREB1_N"/>
</dbReference>
<reference evidence="2" key="3">
    <citation type="submission" date="2025-08" db="UniProtKB">
        <authorList>
            <consortium name="Ensembl"/>
        </authorList>
    </citation>
    <scope>IDENTIFICATION</scope>
</reference>
<sequence length="142" mass="15673">MVPCPNEYVLLALQTSASSSSDNLVIIAINLKSLPPPNSSSQALSVQCVGCGEKAIHTFIQLVEHVGLDYSEVANAHLKTNSSHLIGAHARFYLVRDRNNARHLIRGPALMWNKQLEAGRVRSSIPVPRFSVMQNPMFRNQN</sequence>
<dbReference type="Ensembl" id="ENSCINT00000030818.1">
    <property type="protein sequence ID" value="ENSCINP00000033667.1"/>
    <property type="gene ID" value="ENSCING00000019128.1"/>
</dbReference>
<proteinExistence type="predicted"/>
<dbReference type="AlphaFoldDB" id="H2XVI3"/>
<dbReference type="EMBL" id="EAAA01000259">
    <property type="status" value="NOT_ANNOTATED_CDS"/>
    <property type="molecule type" value="Genomic_DNA"/>
</dbReference>
<organism evidence="2 3">
    <name type="scientific">Ciona intestinalis</name>
    <name type="common">Transparent sea squirt</name>
    <name type="synonym">Ascidia intestinalis</name>
    <dbReference type="NCBI Taxonomy" id="7719"/>
    <lineage>
        <taxon>Eukaryota</taxon>
        <taxon>Metazoa</taxon>
        <taxon>Chordata</taxon>
        <taxon>Tunicata</taxon>
        <taxon>Ascidiacea</taxon>
        <taxon>Phlebobranchia</taxon>
        <taxon>Cionidae</taxon>
        <taxon>Ciona</taxon>
    </lineage>
</organism>
<protein>
    <recommendedName>
        <fullName evidence="1">GREB1 N-terminal domain-containing protein</fullName>
    </recommendedName>
</protein>
<reference evidence="2" key="2">
    <citation type="journal article" date="2008" name="Genome Biol.">
        <title>Improved genome assembly and evidence-based global gene model set for the chordate Ciona intestinalis: new insight into intron and operon populations.</title>
        <authorList>
            <person name="Satou Y."/>
            <person name="Mineta K."/>
            <person name="Ogasawara M."/>
            <person name="Sasakura Y."/>
            <person name="Shoguchi E."/>
            <person name="Ueno K."/>
            <person name="Yamada L."/>
            <person name="Matsumoto J."/>
            <person name="Wasserscheid J."/>
            <person name="Dewar K."/>
            <person name="Wiley G.B."/>
            <person name="Macmil S.L."/>
            <person name="Roe B.A."/>
            <person name="Zeller R.W."/>
            <person name="Hastings K.E."/>
            <person name="Lemaire P."/>
            <person name="Lindquist E."/>
            <person name="Endo T."/>
            <person name="Hotta K."/>
            <person name="Inaba K."/>
        </authorList>
    </citation>
    <scope>NUCLEOTIDE SEQUENCE [LARGE SCALE GENOMIC DNA]</scope>
    <source>
        <strain evidence="2">wild type</strain>
    </source>
</reference>
<dbReference type="Proteomes" id="UP000008144">
    <property type="component" value="Chromosome 1"/>
</dbReference>
<keyword evidence="3" id="KW-1185">Reference proteome</keyword>
<evidence type="ECO:0000313" key="2">
    <source>
        <dbReference type="Ensembl" id="ENSCINP00000033667.1"/>
    </source>
</evidence>
<reference evidence="2" key="4">
    <citation type="submission" date="2025-09" db="UniProtKB">
        <authorList>
            <consortium name="Ensembl"/>
        </authorList>
    </citation>
    <scope>IDENTIFICATION</scope>
</reference>